<sequence length="247" mass="26719">MKRLGWIRPATAQSLCETLELRLVAWLKEWSASQDQVDQRPRVAVMQTVEDSLDTVHWRIATTNVGGLFGIRLRSASCSALGAELMGLSSAADTQLCGSVGEDALQALLDALVGNHISDSVGRSQQIDNDRFAPRHGAFRATAHWDAFEVEVIADAVWCASESDSIDRTVRSELTSRHAALLNQSVGLDAQLIVGEVELGEVSTLRIGEVLIVDSDAHAPLHLMNGNQVLAAARLVVVQGQRALELH</sequence>
<dbReference type="SUPFAM" id="SSF101801">
    <property type="entry name" value="Surface presentation of antigens (SPOA)"/>
    <property type="match status" value="1"/>
</dbReference>
<dbReference type="Gene3D" id="2.30.330.10">
    <property type="entry name" value="SpoA-like"/>
    <property type="match status" value="1"/>
</dbReference>
<reference evidence="2 3" key="1">
    <citation type="submission" date="2016-08" db="EMBL/GenBank/DDBJ databases">
        <authorList>
            <person name="Seilhamer J.J."/>
        </authorList>
    </citation>
    <scope>NUCLEOTIDE SEQUENCE [LARGE SCALE GENOMIC DNA]</scope>
    <source>
        <strain evidence="2 3">CFBP7245</strain>
    </source>
</reference>
<gene>
    <name evidence="2" type="ORF">XdyCFBP7245_20270</name>
</gene>
<dbReference type="EMBL" id="MDEE01000045">
    <property type="protein sequence ID" value="PPU54062.1"/>
    <property type="molecule type" value="Genomic_DNA"/>
</dbReference>
<evidence type="ECO:0000313" key="2">
    <source>
        <dbReference type="EMBL" id="PPU54062.1"/>
    </source>
</evidence>
<proteinExistence type="predicted"/>
<protein>
    <recommendedName>
        <fullName evidence="1">Flagellar motor switch protein FliN-like C-terminal domain-containing protein</fullName>
    </recommendedName>
</protein>
<comment type="caution">
    <text evidence="2">The sequence shown here is derived from an EMBL/GenBank/DDBJ whole genome shotgun (WGS) entry which is preliminary data.</text>
</comment>
<dbReference type="Proteomes" id="UP000238908">
    <property type="component" value="Unassembled WGS sequence"/>
</dbReference>
<dbReference type="AlphaFoldDB" id="A0A2S7BXK2"/>
<evidence type="ECO:0000259" key="1">
    <source>
        <dbReference type="Pfam" id="PF01052"/>
    </source>
</evidence>
<feature type="domain" description="Flagellar motor switch protein FliN-like C-terminal" evidence="1">
    <location>
        <begin position="184"/>
        <end position="246"/>
    </location>
</feature>
<organism evidence="2 3">
    <name type="scientific">Xanthomonas dyei</name>
    <dbReference type="NCBI Taxonomy" id="743699"/>
    <lineage>
        <taxon>Bacteria</taxon>
        <taxon>Pseudomonadati</taxon>
        <taxon>Pseudomonadota</taxon>
        <taxon>Gammaproteobacteria</taxon>
        <taxon>Lysobacterales</taxon>
        <taxon>Lysobacteraceae</taxon>
        <taxon>Xanthomonas</taxon>
    </lineage>
</organism>
<evidence type="ECO:0000313" key="3">
    <source>
        <dbReference type="Proteomes" id="UP000238908"/>
    </source>
</evidence>
<accession>A0A2S7BXK2</accession>
<name>A0A2S7BXK2_9XANT</name>
<dbReference type="InterPro" id="IPR001543">
    <property type="entry name" value="FliN-like_C"/>
</dbReference>
<dbReference type="InterPro" id="IPR036429">
    <property type="entry name" value="SpoA-like_sf"/>
</dbReference>
<dbReference type="Pfam" id="PF01052">
    <property type="entry name" value="FliMN_C"/>
    <property type="match status" value="1"/>
</dbReference>